<protein>
    <submittedName>
        <fullName evidence="6">Pyridoxal-dependent decarboxylase</fullName>
    </submittedName>
</protein>
<reference evidence="6 7" key="1">
    <citation type="submission" date="2020-01" db="EMBL/GenBank/DDBJ databases">
        <title>Kibdelosporangium persica a novel Actinomycetes from a hot desert in Iran.</title>
        <authorList>
            <person name="Safaei N."/>
            <person name="Zaburannyi N."/>
            <person name="Mueller R."/>
            <person name="Wink J."/>
        </authorList>
    </citation>
    <scope>NUCLEOTIDE SEQUENCE [LARGE SCALE GENOMIC DNA]</scope>
    <source>
        <strain evidence="6 7">4NS15</strain>
    </source>
</reference>
<evidence type="ECO:0000259" key="4">
    <source>
        <dbReference type="Pfam" id="PF00278"/>
    </source>
</evidence>
<dbReference type="Gene3D" id="3.20.20.10">
    <property type="entry name" value="Alanine racemase"/>
    <property type="match status" value="1"/>
</dbReference>
<evidence type="ECO:0000313" key="6">
    <source>
        <dbReference type="EMBL" id="NRN67209.1"/>
    </source>
</evidence>
<evidence type="ECO:0000256" key="3">
    <source>
        <dbReference type="RuleBase" id="RU003737"/>
    </source>
</evidence>
<sequence length="396" mass="42123">MDDKLPETPAYVYDLAQVRANQAALVRALPAKSILYYSLKANPHPDLLAEIRTGGARAEVCSAGELDAALAAGWPPDEVLYTGPGKRDQDLAHAIASGIRRFSVDSVTGLDQLDRIAAIHGVEVRCLLRINDDQPSPGQGLAMTGVASQFGADTSWVLAEPEKFASRPHVTVSGLHLYMGTNLTTVDDLVAQFQRSLDTGVRLCEVLRKHGADMHMLDLGGGFGAPFARAGEAVDLTGLRDELDRMLSGHDLTIAFESGRYLAGTAGTLYTTVLDVKQSHGKRVLVLDSGINHLGGMSGLRRLPPLVPDVRSPGDDLTDAMLAGPLCTPLDLWARSAPVPDVRPGDVLAIPNVGAYGLYASLVAFLGHPLPIEVVVDGDAPPRISRLALTRNPTET</sequence>
<dbReference type="SUPFAM" id="SSF51419">
    <property type="entry name" value="PLP-binding barrel"/>
    <property type="match status" value="1"/>
</dbReference>
<feature type="domain" description="Orn/DAP/Arg decarboxylase 2 N-terminal" evidence="5">
    <location>
        <begin position="15"/>
        <end position="263"/>
    </location>
</feature>
<dbReference type="Gene3D" id="2.40.37.10">
    <property type="entry name" value="Lyase, Ornithine Decarboxylase, Chain A, domain 1"/>
    <property type="match status" value="1"/>
</dbReference>
<dbReference type="Proteomes" id="UP000763557">
    <property type="component" value="Unassembled WGS sequence"/>
</dbReference>
<dbReference type="InterPro" id="IPR029066">
    <property type="entry name" value="PLP-binding_barrel"/>
</dbReference>
<dbReference type="RefSeq" id="WP_173134567.1">
    <property type="nucleotide sequence ID" value="NZ_CBCSGW010000010.1"/>
</dbReference>
<dbReference type="PROSITE" id="PS00879">
    <property type="entry name" value="ODR_DC_2_2"/>
    <property type="match status" value="1"/>
</dbReference>
<dbReference type="InterPro" id="IPR022644">
    <property type="entry name" value="De-COase2_N"/>
</dbReference>
<dbReference type="Pfam" id="PF02784">
    <property type="entry name" value="Orn_Arg_deC_N"/>
    <property type="match status" value="1"/>
</dbReference>
<dbReference type="PRINTS" id="PR01179">
    <property type="entry name" value="ODADCRBXLASE"/>
</dbReference>
<dbReference type="EMBL" id="JAAATY010000013">
    <property type="protein sequence ID" value="NRN67209.1"/>
    <property type="molecule type" value="Genomic_DNA"/>
</dbReference>
<evidence type="ECO:0000256" key="1">
    <source>
        <dbReference type="ARBA" id="ARBA00001933"/>
    </source>
</evidence>
<accession>A0ABX2F774</accession>
<evidence type="ECO:0000256" key="2">
    <source>
        <dbReference type="ARBA" id="ARBA00022898"/>
    </source>
</evidence>
<evidence type="ECO:0000313" key="7">
    <source>
        <dbReference type="Proteomes" id="UP000763557"/>
    </source>
</evidence>
<dbReference type="InterPro" id="IPR022657">
    <property type="entry name" value="De-COase2_CS"/>
</dbReference>
<dbReference type="PRINTS" id="PR01182">
    <property type="entry name" value="ORNDCRBXLASE"/>
</dbReference>
<keyword evidence="2" id="KW-0663">Pyridoxal phosphate</keyword>
<dbReference type="SUPFAM" id="SSF50621">
    <property type="entry name" value="Alanine racemase C-terminal domain-like"/>
    <property type="match status" value="1"/>
</dbReference>
<dbReference type="PANTHER" id="PTHR43727">
    <property type="entry name" value="DIAMINOPIMELATE DECARBOXYLASE"/>
    <property type="match status" value="1"/>
</dbReference>
<evidence type="ECO:0000259" key="5">
    <source>
        <dbReference type="Pfam" id="PF02784"/>
    </source>
</evidence>
<keyword evidence="7" id="KW-1185">Reference proteome</keyword>
<dbReference type="Pfam" id="PF00278">
    <property type="entry name" value="Orn_DAP_Arg_deC"/>
    <property type="match status" value="1"/>
</dbReference>
<organism evidence="6 7">
    <name type="scientific">Kibdelosporangium persicum</name>
    <dbReference type="NCBI Taxonomy" id="2698649"/>
    <lineage>
        <taxon>Bacteria</taxon>
        <taxon>Bacillati</taxon>
        <taxon>Actinomycetota</taxon>
        <taxon>Actinomycetes</taxon>
        <taxon>Pseudonocardiales</taxon>
        <taxon>Pseudonocardiaceae</taxon>
        <taxon>Kibdelosporangium</taxon>
    </lineage>
</organism>
<comment type="caution">
    <text evidence="6">The sequence shown here is derived from an EMBL/GenBank/DDBJ whole genome shotgun (WGS) entry which is preliminary data.</text>
</comment>
<dbReference type="PANTHER" id="PTHR43727:SF2">
    <property type="entry name" value="GROUP IV DECARBOXYLASE"/>
    <property type="match status" value="1"/>
</dbReference>
<dbReference type="InterPro" id="IPR000183">
    <property type="entry name" value="Orn/DAP/Arg_de-COase"/>
</dbReference>
<proteinExistence type="inferred from homology"/>
<dbReference type="InterPro" id="IPR002433">
    <property type="entry name" value="Orn_de-COase"/>
</dbReference>
<name>A0ABX2F774_9PSEU</name>
<comment type="cofactor">
    <cofactor evidence="1">
        <name>pyridoxal 5'-phosphate</name>
        <dbReference type="ChEBI" id="CHEBI:597326"/>
    </cofactor>
</comment>
<dbReference type="InterPro" id="IPR022643">
    <property type="entry name" value="De-COase2_C"/>
</dbReference>
<comment type="similarity">
    <text evidence="3">Belongs to the Orn/Lys/Arg decarboxylase class-II family.</text>
</comment>
<gene>
    <name evidence="6" type="ORF">GC106_44420</name>
</gene>
<feature type="domain" description="Orn/DAP/Arg decarboxylase 2 C-terminal" evidence="4">
    <location>
        <begin position="11"/>
        <end position="354"/>
    </location>
</feature>
<dbReference type="InterPro" id="IPR009006">
    <property type="entry name" value="Ala_racemase/Decarboxylase_C"/>
</dbReference>